<comment type="caution">
    <text evidence="2">The sequence shown here is derived from an EMBL/GenBank/DDBJ whole genome shotgun (WGS) entry which is preliminary data.</text>
</comment>
<dbReference type="InterPro" id="IPR041304">
    <property type="entry name" value="AbiTii"/>
</dbReference>
<organism evidence="2 3">
    <name type="scientific">Herbaspirillum frisingense</name>
    <dbReference type="NCBI Taxonomy" id="92645"/>
    <lineage>
        <taxon>Bacteria</taxon>
        <taxon>Pseudomonadati</taxon>
        <taxon>Pseudomonadota</taxon>
        <taxon>Betaproteobacteria</taxon>
        <taxon>Burkholderiales</taxon>
        <taxon>Oxalobacteraceae</taxon>
        <taxon>Herbaspirillum</taxon>
    </lineage>
</organism>
<accession>A0ABU1PD23</accession>
<proteinExistence type="predicted"/>
<name>A0ABU1PD23_9BURK</name>
<evidence type="ECO:0000259" key="1">
    <source>
        <dbReference type="Pfam" id="PF18864"/>
    </source>
</evidence>
<keyword evidence="3" id="KW-1185">Reference proteome</keyword>
<dbReference type="RefSeq" id="WP_310010403.1">
    <property type="nucleotide sequence ID" value="NZ_JAVDSJ010000002.1"/>
</dbReference>
<feature type="domain" description="AbiTii" evidence="1">
    <location>
        <begin position="3"/>
        <end position="179"/>
    </location>
</feature>
<dbReference type="Pfam" id="PF18864">
    <property type="entry name" value="AbiTii"/>
    <property type="match status" value="1"/>
</dbReference>
<sequence length="295" mass="32162">MASLVHELVEMANDRAVSVADLLRRSLVAASRLDLVEVTSWLTDELNGYQTGEVPEYRRLRGELMVHNPYNGLVPLHLPVKEAKVLSESRLAQSIPQLEELLHTSGTLVSRFSHEIEQKLMKRMDMPFVPYRVLQVVQLRGVVEAVRSRVLAWSLDLERQGVLGEGMVFTTREKEMSREGNNQFNITANGAQIQIGSNGSSQSMQTGSVDPASLAELISALTAAVVDARAAGEHIDELLAEIATLRAQQASPKPKISVIREAAKSIRTILEGAGGNVLAELAKPHVTALFSLAAS</sequence>
<evidence type="ECO:0000313" key="2">
    <source>
        <dbReference type="EMBL" id="MDR6583827.1"/>
    </source>
</evidence>
<dbReference type="EMBL" id="JAVDSJ010000002">
    <property type="protein sequence ID" value="MDR6583827.1"/>
    <property type="molecule type" value="Genomic_DNA"/>
</dbReference>
<dbReference type="Proteomes" id="UP001260715">
    <property type="component" value="Unassembled WGS sequence"/>
</dbReference>
<protein>
    <recommendedName>
        <fullName evidence="1">AbiTii domain-containing protein</fullName>
    </recommendedName>
</protein>
<evidence type="ECO:0000313" key="3">
    <source>
        <dbReference type="Proteomes" id="UP001260715"/>
    </source>
</evidence>
<reference evidence="2 3" key="1">
    <citation type="submission" date="2023-07" db="EMBL/GenBank/DDBJ databases">
        <title>Sorghum-associated microbial communities from plants grown in Nebraska, USA.</title>
        <authorList>
            <person name="Schachtman D."/>
        </authorList>
    </citation>
    <scope>NUCLEOTIDE SEQUENCE [LARGE SCALE GENOMIC DNA]</scope>
    <source>
        <strain evidence="2 3">596</strain>
    </source>
</reference>
<gene>
    <name evidence="2" type="ORF">J2W50_002025</name>
</gene>